<evidence type="ECO:0000313" key="2">
    <source>
        <dbReference type="Proteomes" id="UP001549257"/>
    </source>
</evidence>
<evidence type="ECO:0000313" key="1">
    <source>
        <dbReference type="EMBL" id="MET4581228.1"/>
    </source>
</evidence>
<reference evidence="1 2" key="1">
    <citation type="submission" date="2024-06" db="EMBL/GenBank/DDBJ databases">
        <title>Sorghum-associated microbial communities from plants grown in Nebraska, USA.</title>
        <authorList>
            <person name="Schachtman D."/>
        </authorList>
    </citation>
    <scope>NUCLEOTIDE SEQUENCE [LARGE SCALE GENOMIC DNA]</scope>
    <source>
        <strain evidence="1 2">2857</strain>
    </source>
</reference>
<dbReference type="Proteomes" id="UP001549257">
    <property type="component" value="Unassembled WGS sequence"/>
</dbReference>
<proteinExistence type="predicted"/>
<accession>A0ABV2QJJ6</accession>
<dbReference type="EMBL" id="JBEPSJ010000001">
    <property type="protein sequence ID" value="MET4581228.1"/>
    <property type="molecule type" value="Genomic_DNA"/>
</dbReference>
<gene>
    <name evidence="1" type="ORF">ABIE21_000718</name>
</gene>
<keyword evidence="2" id="KW-1185">Reference proteome</keyword>
<name>A0ABV2QJJ6_9MICO</name>
<comment type="caution">
    <text evidence="1">The sequence shown here is derived from an EMBL/GenBank/DDBJ whole genome shotgun (WGS) entry which is preliminary data.</text>
</comment>
<protein>
    <submittedName>
        <fullName evidence="1">Uncharacterized protein</fullName>
    </submittedName>
</protein>
<sequence>MAGCLGRARGYFRRMIIESGRDVLQVLWGAQNDADPPALWLVALDRDLRLITVEPIVEAMIGGPEGYVDQIEEALYDAHRPVAYFALGWSTNRVFDDAQWLRELDDRLRATSELASATLLGQIVFERSSAYISLPECEFSLYPELRRLPRALAIPGPHGMECRCAVCGPENDFDDGRGGYDYDLPVGPSRSRSRRYLPGFASAFADEDDPPAVDDLYFDPVSKRWFPEPARAYKRWTVEEQDTVVRSHSEGLSCFDISMLVQRQPGAVATRLNKLGLSSKTVVPELVAPPPVAITPEEPPPVR</sequence>
<organism evidence="1 2">
    <name type="scientific">Conyzicola nivalis</name>
    <dbReference type="NCBI Taxonomy" id="1477021"/>
    <lineage>
        <taxon>Bacteria</taxon>
        <taxon>Bacillati</taxon>
        <taxon>Actinomycetota</taxon>
        <taxon>Actinomycetes</taxon>
        <taxon>Micrococcales</taxon>
        <taxon>Microbacteriaceae</taxon>
        <taxon>Conyzicola</taxon>
    </lineage>
</organism>